<dbReference type="PANTHER" id="PTHR34183">
    <property type="entry name" value="ENDOLYTIC PEPTIDOGLYCAN TRANSGLYCOSYLASE RLPA"/>
    <property type="match status" value="1"/>
</dbReference>
<name>Q0YTK2_9CHLB</name>
<dbReference type="NCBIfam" id="TIGR00413">
    <property type="entry name" value="rlpA"/>
    <property type="match status" value="1"/>
</dbReference>
<gene>
    <name evidence="3" type="primary">rlpA</name>
    <name evidence="6" type="ORF">CferDRAFT_1559</name>
</gene>
<dbReference type="GO" id="GO:0071555">
    <property type="term" value="P:cell wall organization"/>
    <property type="evidence" value="ECO:0007669"/>
    <property type="project" value="UniProtKB-KW"/>
</dbReference>
<comment type="function">
    <text evidence="3">Lytic transglycosylase with a strong preference for naked glycan strands that lack stem peptides.</text>
</comment>
<dbReference type="HAMAP" id="MF_02071">
    <property type="entry name" value="RlpA"/>
    <property type="match status" value="1"/>
</dbReference>
<dbReference type="RefSeq" id="WP_006365684.1">
    <property type="nucleotide sequence ID" value="NZ_AASE01000003.1"/>
</dbReference>
<organism evidence="6 7">
    <name type="scientific">Chlorobium ferrooxidans DSM 13031</name>
    <dbReference type="NCBI Taxonomy" id="377431"/>
    <lineage>
        <taxon>Bacteria</taxon>
        <taxon>Pseudomonadati</taxon>
        <taxon>Chlorobiota</taxon>
        <taxon>Chlorobiia</taxon>
        <taxon>Chlorobiales</taxon>
        <taxon>Chlorobiaceae</taxon>
        <taxon>Chlorobium/Pelodictyon group</taxon>
        <taxon>Chlorobium</taxon>
    </lineage>
</organism>
<dbReference type="Gene3D" id="2.40.40.10">
    <property type="entry name" value="RlpA-like domain"/>
    <property type="match status" value="1"/>
</dbReference>
<comment type="similarity">
    <text evidence="3 4">Belongs to the RlpA family.</text>
</comment>
<sequence>MKHEKQVINLSFVIALMLATLSVNTSGSIFSGITERYNPFYSSAEAAQQNSSPLNTESHINTLVGEGKASFYANQFHGRTTANGETFNMNKLTAAHPSLPFGTWVRVTNMRTGKDVVVRINDRGPFVKGRIIDLSIGAAKELGILKTGTAQVKLETIGSSNRRSSAS</sequence>
<keyword evidence="2 3" id="KW-0961">Cell wall biogenesis/degradation</keyword>
<proteinExistence type="inferred from homology"/>
<comment type="caution">
    <text evidence="6">The sequence shown here is derived from an EMBL/GenBank/DDBJ whole genome shotgun (WGS) entry which is preliminary data.</text>
</comment>
<evidence type="ECO:0000256" key="3">
    <source>
        <dbReference type="HAMAP-Rule" id="MF_02071"/>
    </source>
</evidence>
<dbReference type="EMBL" id="AASE01000003">
    <property type="protein sequence ID" value="EAT59552.1"/>
    <property type="molecule type" value="Genomic_DNA"/>
</dbReference>
<feature type="domain" description="RlpA-like protein double-psi beta-barrel" evidence="5">
    <location>
        <begin position="66"/>
        <end position="153"/>
    </location>
</feature>
<dbReference type="GO" id="GO:0000270">
    <property type="term" value="P:peptidoglycan metabolic process"/>
    <property type="evidence" value="ECO:0007669"/>
    <property type="project" value="UniProtKB-UniRule"/>
</dbReference>
<keyword evidence="1 3" id="KW-0456">Lyase</keyword>
<keyword evidence="6" id="KW-0449">Lipoprotein</keyword>
<reference evidence="6 7" key="2">
    <citation type="submission" date="2006-07" db="EMBL/GenBank/DDBJ databases">
        <title>Sequencing of the draft genome and assembly of Chlorobium ferroxidans DSM 13031.</title>
        <authorList>
            <consortium name="US DOE Joint Genome Institute (JGI-PGF)"/>
            <person name="Copeland A."/>
            <person name="Lucas S."/>
            <person name="Lapidus A."/>
            <person name="Barry K."/>
            <person name="Glavina del Rio T."/>
            <person name="Dalin E."/>
            <person name="Tice H."/>
            <person name="Bruce D."/>
            <person name="Pitluck S."/>
            <person name="Richardson P."/>
        </authorList>
    </citation>
    <scope>NUCLEOTIDE SEQUENCE [LARGE SCALE GENOMIC DNA]</scope>
    <source>
        <strain evidence="6 7">DSM 13031</strain>
    </source>
</reference>
<dbReference type="InterPro" id="IPR036908">
    <property type="entry name" value="RlpA-like_sf"/>
</dbReference>
<dbReference type="InterPro" id="IPR012997">
    <property type="entry name" value="RplA"/>
</dbReference>
<dbReference type="AlphaFoldDB" id="Q0YTK2"/>
<dbReference type="InterPro" id="IPR034718">
    <property type="entry name" value="RlpA"/>
</dbReference>
<dbReference type="InterPro" id="IPR009009">
    <property type="entry name" value="RlpA-like_DPBB"/>
</dbReference>
<dbReference type="Pfam" id="PF03330">
    <property type="entry name" value="DPBB_1"/>
    <property type="match status" value="1"/>
</dbReference>
<dbReference type="Proteomes" id="UP000004162">
    <property type="component" value="Unassembled WGS sequence"/>
</dbReference>
<accession>Q0YTK2</accession>
<reference evidence="6 7" key="1">
    <citation type="submission" date="2006-07" db="EMBL/GenBank/DDBJ databases">
        <title>Annotation of the draft genome assembly of Chlorobium ferroxidans DSM 13031.</title>
        <authorList>
            <consortium name="US DOE Joint Genome Institute (JGI-ORNL)"/>
            <person name="Larimer F."/>
            <person name="Land M."/>
            <person name="Hauser L."/>
        </authorList>
    </citation>
    <scope>NUCLEOTIDE SEQUENCE [LARGE SCALE GENOMIC DNA]</scope>
    <source>
        <strain evidence="6 7">DSM 13031</strain>
    </source>
</reference>
<evidence type="ECO:0000256" key="4">
    <source>
        <dbReference type="RuleBase" id="RU003495"/>
    </source>
</evidence>
<evidence type="ECO:0000256" key="1">
    <source>
        <dbReference type="ARBA" id="ARBA00023239"/>
    </source>
</evidence>
<protein>
    <recommendedName>
        <fullName evidence="3">Probable endolytic peptidoglycan transglycosylase RlpA</fullName>
        <ecNumber evidence="3">4.2.2.-</ecNumber>
    </recommendedName>
</protein>
<evidence type="ECO:0000259" key="5">
    <source>
        <dbReference type="Pfam" id="PF03330"/>
    </source>
</evidence>
<evidence type="ECO:0000313" key="6">
    <source>
        <dbReference type="EMBL" id="EAT59552.1"/>
    </source>
</evidence>
<keyword evidence="7" id="KW-1185">Reference proteome</keyword>
<evidence type="ECO:0000256" key="2">
    <source>
        <dbReference type="ARBA" id="ARBA00023316"/>
    </source>
</evidence>
<dbReference type="GO" id="GO:0008932">
    <property type="term" value="F:lytic endotransglycosylase activity"/>
    <property type="evidence" value="ECO:0007669"/>
    <property type="project" value="UniProtKB-UniRule"/>
</dbReference>
<dbReference type="CDD" id="cd22268">
    <property type="entry name" value="DPBB_RlpA-like"/>
    <property type="match status" value="1"/>
</dbReference>
<evidence type="ECO:0000313" key="7">
    <source>
        <dbReference type="Proteomes" id="UP000004162"/>
    </source>
</evidence>
<dbReference type="PANTHER" id="PTHR34183:SF1">
    <property type="entry name" value="ENDOLYTIC PEPTIDOGLYCAN TRANSGLYCOSYLASE RLPA"/>
    <property type="match status" value="1"/>
</dbReference>
<dbReference type="SUPFAM" id="SSF50685">
    <property type="entry name" value="Barwin-like endoglucanases"/>
    <property type="match status" value="1"/>
</dbReference>
<dbReference type="EC" id="4.2.2.-" evidence="3"/>